<evidence type="ECO:0000313" key="1">
    <source>
        <dbReference type="EMBL" id="RDX78519.1"/>
    </source>
</evidence>
<feature type="non-terminal residue" evidence="1">
    <location>
        <position position="1"/>
    </location>
</feature>
<protein>
    <submittedName>
        <fullName evidence="1">Uncharacterized protein</fullName>
    </submittedName>
</protein>
<gene>
    <name evidence="1" type="ORF">CR513_41191</name>
</gene>
<sequence length="182" mass="20583">MGYESSWTSTKDPFYKLCGKEKMWVNQMTFDKKNVVEHPSTSQLDQDIQVFSKEEMDSLRALLNSTSKPLGLCALTMKDKSSFNISGSVPQSIWILDSRTTDHIIQKAIHYIVNKDHVPIVGSGNNVLHVPKLTNNLISIHRLIQDWNCAITFFRSHCIVHDLTTVRTIGVAKEHDGLLSQS</sequence>
<comment type="caution">
    <text evidence="1">The sequence shown here is derived from an EMBL/GenBank/DDBJ whole genome shotgun (WGS) entry which is preliminary data.</text>
</comment>
<organism evidence="1 2">
    <name type="scientific">Mucuna pruriens</name>
    <name type="common">Velvet bean</name>
    <name type="synonym">Dolichos pruriens</name>
    <dbReference type="NCBI Taxonomy" id="157652"/>
    <lineage>
        <taxon>Eukaryota</taxon>
        <taxon>Viridiplantae</taxon>
        <taxon>Streptophyta</taxon>
        <taxon>Embryophyta</taxon>
        <taxon>Tracheophyta</taxon>
        <taxon>Spermatophyta</taxon>
        <taxon>Magnoliopsida</taxon>
        <taxon>eudicotyledons</taxon>
        <taxon>Gunneridae</taxon>
        <taxon>Pentapetalae</taxon>
        <taxon>rosids</taxon>
        <taxon>fabids</taxon>
        <taxon>Fabales</taxon>
        <taxon>Fabaceae</taxon>
        <taxon>Papilionoideae</taxon>
        <taxon>50 kb inversion clade</taxon>
        <taxon>NPAAA clade</taxon>
        <taxon>indigoferoid/millettioid clade</taxon>
        <taxon>Phaseoleae</taxon>
        <taxon>Mucuna</taxon>
    </lineage>
</organism>
<dbReference type="Proteomes" id="UP000257109">
    <property type="component" value="Unassembled WGS sequence"/>
</dbReference>
<keyword evidence="2" id="KW-1185">Reference proteome</keyword>
<proteinExistence type="predicted"/>
<accession>A0A371FJM6</accession>
<evidence type="ECO:0000313" key="2">
    <source>
        <dbReference type="Proteomes" id="UP000257109"/>
    </source>
</evidence>
<dbReference type="EMBL" id="QJKJ01008843">
    <property type="protein sequence ID" value="RDX78519.1"/>
    <property type="molecule type" value="Genomic_DNA"/>
</dbReference>
<name>A0A371FJM6_MUCPR</name>
<dbReference type="AlphaFoldDB" id="A0A371FJM6"/>
<reference evidence="1" key="1">
    <citation type="submission" date="2018-05" db="EMBL/GenBank/DDBJ databases">
        <title>Draft genome of Mucuna pruriens seed.</title>
        <authorList>
            <person name="Nnadi N.E."/>
            <person name="Vos R."/>
            <person name="Hasami M.H."/>
            <person name="Devisetty U.K."/>
            <person name="Aguiy J.C."/>
        </authorList>
    </citation>
    <scope>NUCLEOTIDE SEQUENCE [LARGE SCALE GENOMIC DNA]</scope>
    <source>
        <strain evidence="1">JCA_2017</strain>
    </source>
</reference>
<dbReference type="OrthoDB" id="1938972at2759"/>